<evidence type="ECO:0000313" key="1">
    <source>
        <dbReference type="EMBL" id="KAF2888780.1"/>
    </source>
</evidence>
<gene>
    <name evidence="1" type="ORF">ILUMI_17393</name>
</gene>
<reference evidence="1" key="1">
    <citation type="submission" date="2019-08" db="EMBL/GenBank/DDBJ databases">
        <title>The genome of the North American firefly Photinus pyralis.</title>
        <authorList>
            <consortium name="Photinus pyralis genome working group"/>
            <person name="Fallon T.R."/>
            <person name="Sander Lower S.E."/>
            <person name="Weng J.-K."/>
        </authorList>
    </citation>
    <scope>NUCLEOTIDE SEQUENCE</scope>
    <source>
        <strain evidence="1">TRF0915ILg1</strain>
        <tissue evidence="1">Whole body</tissue>
    </source>
</reference>
<evidence type="ECO:0000313" key="2">
    <source>
        <dbReference type="Proteomes" id="UP000801492"/>
    </source>
</evidence>
<dbReference type="Proteomes" id="UP000801492">
    <property type="component" value="Unassembled WGS sequence"/>
</dbReference>
<accession>A0A8K0G1X6</accession>
<dbReference type="PANTHER" id="PTHR47510">
    <property type="entry name" value="REVERSE TRANSCRIPTASE DOMAIN-CONTAINING PROTEIN"/>
    <property type="match status" value="1"/>
</dbReference>
<comment type="caution">
    <text evidence="1">The sequence shown here is derived from an EMBL/GenBank/DDBJ whole genome shotgun (WGS) entry which is preliminary data.</text>
</comment>
<feature type="non-terminal residue" evidence="1">
    <location>
        <position position="183"/>
    </location>
</feature>
<sequence length="183" mass="21026">KVDGKSIKYSVWYTNEIKDKLKYKQKLFTKLKETPLDYKLRHEFRNLRKDIKTKIKLAHSQYIEGIHMKNRTTSTSFTFQNIEYSNDEEIVNLSAKYFKSNYDSLNNSLNSNPVSDYAQLGSLNIKDITENEVENAIKKINVRAAAGINGIPGHIIVGCVKLLLSPLTFIFNLSLKACKFPDE</sequence>
<organism evidence="1 2">
    <name type="scientific">Ignelater luminosus</name>
    <name type="common">Cucubano</name>
    <name type="synonym">Pyrophorus luminosus</name>
    <dbReference type="NCBI Taxonomy" id="2038154"/>
    <lineage>
        <taxon>Eukaryota</taxon>
        <taxon>Metazoa</taxon>
        <taxon>Ecdysozoa</taxon>
        <taxon>Arthropoda</taxon>
        <taxon>Hexapoda</taxon>
        <taxon>Insecta</taxon>
        <taxon>Pterygota</taxon>
        <taxon>Neoptera</taxon>
        <taxon>Endopterygota</taxon>
        <taxon>Coleoptera</taxon>
        <taxon>Polyphaga</taxon>
        <taxon>Elateriformia</taxon>
        <taxon>Elateroidea</taxon>
        <taxon>Elateridae</taxon>
        <taxon>Agrypninae</taxon>
        <taxon>Pyrophorini</taxon>
        <taxon>Ignelater</taxon>
    </lineage>
</organism>
<dbReference type="OrthoDB" id="6819250at2759"/>
<name>A0A8K0G1X6_IGNLU</name>
<dbReference type="AlphaFoldDB" id="A0A8K0G1X6"/>
<proteinExistence type="predicted"/>
<protein>
    <submittedName>
        <fullName evidence="1">Uncharacterized protein</fullName>
    </submittedName>
</protein>
<keyword evidence="2" id="KW-1185">Reference proteome</keyword>
<dbReference type="PANTHER" id="PTHR47510:SF3">
    <property type="entry name" value="ENDO_EXONUCLEASE_PHOSPHATASE DOMAIN-CONTAINING PROTEIN"/>
    <property type="match status" value="1"/>
</dbReference>
<dbReference type="EMBL" id="VTPC01073846">
    <property type="protein sequence ID" value="KAF2888780.1"/>
    <property type="molecule type" value="Genomic_DNA"/>
</dbReference>